<feature type="transmembrane region" description="Helical" evidence="1">
    <location>
        <begin position="261"/>
        <end position="283"/>
    </location>
</feature>
<keyword evidence="1" id="KW-1133">Transmembrane helix</keyword>
<protein>
    <recommendedName>
        <fullName evidence="4">TrbL/VirB6 plasmid conjugal transfer protein</fullName>
    </recommendedName>
</protein>
<keyword evidence="1" id="KW-0472">Membrane</keyword>
<feature type="transmembrane region" description="Helical" evidence="1">
    <location>
        <begin position="147"/>
        <end position="169"/>
    </location>
</feature>
<proteinExistence type="predicted"/>
<name>A0A1G2QK44_9BACT</name>
<evidence type="ECO:0000256" key="1">
    <source>
        <dbReference type="SAM" id="Phobius"/>
    </source>
</evidence>
<feature type="transmembrane region" description="Helical" evidence="1">
    <location>
        <begin position="233"/>
        <end position="255"/>
    </location>
</feature>
<dbReference type="Proteomes" id="UP000177090">
    <property type="component" value="Unassembled WGS sequence"/>
</dbReference>
<dbReference type="AlphaFoldDB" id="A0A1G2QK44"/>
<accession>A0A1G2QK44</accession>
<gene>
    <name evidence="2" type="ORF">A2569_01280</name>
</gene>
<keyword evidence="1" id="KW-0812">Transmembrane</keyword>
<dbReference type="EMBL" id="MHTL01000013">
    <property type="protein sequence ID" value="OHA60449.1"/>
    <property type="molecule type" value="Genomic_DNA"/>
</dbReference>
<feature type="transmembrane region" description="Helical" evidence="1">
    <location>
        <begin position="337"/>
        <end position="357"/>
    </location>
</feature>
<feature type="transmembrane region" description="Helical" evidence="1">
    <location>
        <begin position="66"/>
        <end position="85"/>
    </location>
</feature>
<evidence type="ECO:0008006" key="4">
    <source>
        <dbReference type="Google" id="ProtNLM"/>
    </source>
</evidence>
<dbReference type="STRING" id="1802440.A2569_01280"/>
<evidence type="ECO:0000313" key="3">
    <source>
        <dbReference type="Proteomes" id="UP000177090"/>
    </source>
</evidence>
<organism evidence="2 3">
    <name type="scientific">Candidatus Vogelbacteria bacterium RIFOXYD1_FULL_51_18</name>
    <dbReference type="NCBI Taxonomy" id="1802440"/>
    <lineage>
        <taxon>Bacteria</taxon>
        <taxon>Candidatus Vogeliibacteriota</taxon>
    </lineage>
</organism>
<evidence type="ECO:0000313" key="2">
    <source>
        <dbReference type="EMBL" id="OHA60449.1"/>
    </source>
</evidence>
<feature type="transmembrane region" description="Helical" evidence="1">
    <location>
        <begin position="295"/>
        <end position="317"/>
    </location>
</feature>
<sequence length="656" mass="71901">MRQYSRTIAGILSLVTIFILFFGVIQVIHAQGGAPLPISNENQSATGSYTGGKGVLEWLFGDWTKWIATTFANLLIWISGGFLWLGGQLLDYSVRTNVCDLAQYTHTDVVTNGWTIARNVANFFFIFILLYIAISIILNIGNDQKKLIVWVIIIALLINFSAVFTRFVIDVSNVFAYQFYSSIVGRTVSDPCTAEQSSAKRIAARYMHALKLNEWAQEDEPSTETIYEAGSGLAAIMVAGIGSAVFIMITAWGFIVAAVLMFIRTALLMILIILSPLAFMGMIIPQLRQMLKSWWAALIGQAFFAPIYLFFVFLTLVLIQGSAGVFEAASSKSGTSILMSAFVKYSIYITLIIFGLVQAKKMSSIGAEAVQEKVLGGLDWARGQATGVAGRHTIGRMGRTLGDSDWIKSASAGGKGMRGKVVGVPLKAFGDKTAEAKYGGTKSYSDIVKRQTERAKGIRDPFARAQAMGTMGAAAQKAYYDSLSEREKAETFEAAKTYGGQTAERVRRQQERLTPEQLEKVEKAGVEGKDAARKKEQSADIEAIVGNPDKKLEGLKKGSLGRKERIEKVVKGLKDDEGRKLQKIIEDADEADIDTLYAHMNPLDLVDLAGKAKLTEDARVKMRKGLQRHESGNPDSAIVLEVQSNPKLRTLFGIKK</sequence>
<reference evidence="2 3" key="1">
    <citation type="journal article" date="2016" name="Nat. Commun.">
        <title>Thousands of microbial genomes shed light on interconnected biogeochemical processes in an aquifer system.</title>
        <authorList>
            <person name="Anantharaman K."/>
            <person name="Brown C.T."/>
            <person name="Hug L.A."/>
            <person name="Sharon I."/>
            <person name="Castelle C.J."/>
            <person name="Probst A.J."/>
            <person name="Thomas B.C."/>
            <person name="Singh A."/>
            <person name="Wilkins M.J."/>
            <person name="Karaoz U."/>
            <person name="Brodie E.L."/>
            <person name="Williams K.H."/>
            <person name="Hubbard S.S."/>
            <person name="Banfield J.F."/>
        </authorList>
    </citation>
    <scope>NUCLEOTIDE SEQUENCE [LARGE SCALE GENOMIC DNA]</scope>
</reference>
<comment type="caution">
    <text evidence="2">The sequence shown here is derived from an EMBL/GenBank/DDBJ whole genome shotgun (WGS) entry which is preliminary data.</text>
</comment>
<feature type="transmembrane region" description="Helical" evidence="1">
    <location>
        <begin position="7"/>
        <end position="28"/>
    </location>
</feature>
<feature type="transmembrane region" description="Helical" evidence="1">
    <location>
        <begin position="120"/>
        <end position="141"/>
    </location>
</feature>